<name>A0A438GV44_VITVI</name>
<accession>A0A438GV44</accession>
<evidence type="ECO:0000313" key="1">
    <source>
        <dbReference type="EMBL" id="RVW76072.1"/>
    </source>
</evidence>
<dbReference type="PANTHER" id="PTHR37610">
    <property type="entry name" value="CCHC-TYPE DOMAIN-CONTAINING PROTEIN"/>
    <property type="match status" value="1"/>
</dbReference>
<proteinExistence type="predicted"/>
<dbReference type="PANTHER" id="PTHR37610:SF47">
    <property type="entry name" value="RETROTRANSPOSON COPIA-LIKE N-TERMINAL DOMAIN-CONTAINING PROTEIN"/>
    <property type="match status" value="1"/>
</dbReference>
<reference evidence="1 2" key="1">
    <citation type="journal article" date="2018" name="PLoS Genet.">
        <title>Population sequencing reveals clonal diversity and ancestral inbreeding in the grapevine cultivar Chardonnay.</title>
        <authorList>
            <person name="Roach M.J."/>
            <person name="Johnson D.L."/>
            <person name="Bohlmann J."/>
            <person name="van Vuuren H.J."/>
            <person name="Jones S.J."/>
            <person name="Pretorius I.S."/>
            <person name="Schmidt S.A."/>
            <person name="Borneman A.R."/>
        </authorList>
    </citation>
    <scope>NUCLEOTIDE SEQUENCE [LARGE SCALE GENOMIC DNA]</scope>
    <source>
        <strain evidence="2">cv. Chardonnay</strain>
        <tissue evidence="1">Leaf</tissue>
    </source>
</reference>
<evidence type="ECO:0000313" key="2">
    <source>
        <dbReference type="Proteomes" id="UP000288805"/>
    </source>
</evidence>
<dbReference type="Proteomes" id="UP000288805">
    <property type="component" value="Unassembled WGS sequence"/>
</dbReference>
<organism evidence="1 2">
    <name type="scientific">Vitis vinifera</name>
    <name type="common">Grape</name>
    <dbReference type="NCBI Taxonomy" id="29760"/>
    <lineage>
        <taxon>Eukaryota</taxon>
        <taxon>Viridiplantae</taxon>
        <taxon>Streptophyta</taxon>
        <taxon>Embryophyta</taxon>
        <taxon>Tracheophyta</taxon>
        <taxon>Spermatophyta</taxon>
        <taxon>Magnoliopsida</taxon>
        <taxon>eudicotyledons</taxon>
        <taxon>Gunneridae</taxon>
        <taxon>Pentapetalae</taxon>
        <taxon>rosids</taxon>
        <taxon>Vitales</taxon>
        <taxon>Vitaceae</taxon>
        <taxon>Viteae</taxon>
        <taxon>Vitis</taxon>
    </lineage>
</organism>
<dbReference type="EMBL" id="QGNW01000335">
    <property type="protein sequence ID" value="RVW76072.1"/>
    <property type="molecule type" value="Genomic_DNA"/>
</dbReference>
<sequence>MEDCPIGKVKEPFRRKWNEGGRGYKLELHNNKFGRFLPCSIVCIEEKDHFLMPKYGPAIGMATKKQSSNSEVTIPSSHGGKDDYLTSVASPPAKGDLKFKEWKTENNMVISWLINSMNNDIGENFLLYETAKEIWDAAIGCTWTMKYSGAI</sequence>
<evidence type="ECO:0008006" key="3">
    <source>
        <dbReference type="Google" id="ProtNLM"/>
    </source>
</evidence>
<dbReference type="AlphaFoldDB" id="A0A438GV44"/>
<comment type="caution">
    <text evidence="1">The sequence shown here is derived from an EMBL/GenBank/DDBJ whole genome shotgun (WGS) entry which is preliminary data.</text>
</comment>
<gene>
    <name evidence="1" type="ORF">CK203_049183</name>
</gene>
<protein>
    <recommendedName>
        <fullName evidence="3">Retrotransposon Copia-like N-terminal domain-containing protein</fullName>
    </recommendedName>
</protein>